<dbReference type="Pfam" id="PF02771">
    <property type="entry name" value="Acyl-CoA_dh_N"/>
    <property type="match status" value="1"/>
</dbReference>
<evidence type="ECO:0000256" key="4">
    <source>
        <dbReference type="ARBA" id="ARBA00022827"/>
    </source>
</evidence>
<comment type="caution">
    <text evidence="8">The sequence shown here is derived from an EMBL/GenBank/DDBJ whole genome shotgun (WGS) entry which is preliminary data.</text>
</comment>
<evidence type="ECO:0000259" key="6">
    <source>
        <dbReference type="Pfam" id="PF00441"/>
    </source>
</evidence>
<evidence type="ECO:0000256" key="5">
    <source>
        <dbReference type="ARBA" id="ARBA00023002"/>
    </source>
</evidence>
<evidence type="ECO:0000313" key="9">
    <source>
        <dbReference type="Proteomes" id="UP000320095"/>
    </source>
</evidence>
<dbReference type="PANTHER" id="PTHR43884">
    <property type="entry name" value="ACYL-COA DEHYDROGENASE"/>
    <property type="match status" value="1"/>
</dbReference>
<dbReference type="InterPro" id="IPR009075">
    <property type="entry name" value="AcylCo_DH/oxidase_C"/>
</dbReference>
<dbReference type="InterPro" id="IPR013786">
    <property type="entry name" value="AcylCoA_DH/ox_N"/>
</dbReference>
<organism evidence="8 9">
    <name type="scientific">Mycolicibacterium hodleri</name>
    <dbReference type="NCBI Taxonomy" id="49897"/>
    <lineage>
        <taxon>Bacteria</taxon>
        <taxon>Bacillati</taxon>
        <taxon>Actinomycetota</taxon>
        <taxon>Actinomycetes</taxon>
        <taxon>Mycobacteriales</taxon>
        <taxon>Mycobacteriaceae</taxon>
        <taxon>Mycolicibacterium</taxon>
    </lineage>
</organism>
<keyword evidence="5" id="KW-0560">Oxidoreductase</keyword>
<evidence type="ECO:0000256" key="1">
    <source>
        <dbReference type="ARBA" id="ARBA00001974"/>
    </source>
</evidence>
<sequence>MGRRMSTPFYEAEHEEFRDSVAKFFARTLSGAVAEQRQSGFVASADVTLAAEQGLLGINVPESCGGSGVADLRFQMVIVEEAMRIGALGYALTMALQSVVVVPQLIADERLAGRTELLTGIAAGSRIVAVAGAHQPIPAVVEGDSVILTGVAKSAVAGVIASHVLVGCVTETGDHLVVLTDVGDAGLRVARARKLLGGNDAGVTNLVFDQLTVPPGRVLRSAAALEAVASDVELLLAAVAVSGAGAALAWTTEYAATRQVFGQPLSTFENTRHVVSGLTADLGMAQGSLRNALTVRGQHAPAAPSNAELAVTATRLYSRAADDGLQLHGGYGYMHEYPIAQAYADAEFLRLLVDRFDIALRCERAVTVSL</sequence>
<dbReference type="GO" id="GO:0003995">
    <property type="term" value="F:acyl-CoA dehydrogenase activity"/>
    <property type="evidence" value="ECO:0007669"/>
    <property type="project" value="TreeGrafter"/>
</dbReference>
<dbReference type="SUPFAM" id="SSF47203">
    <property type="entry name" value="Acyl-CoA dehydrogenase C-terminal domain-like"/>
    <property type="match status" value="1"/>
</dbReference>
<comment type="cofactor">
    <cofactor evidence="1">
        <name>FAD</name>
        <dbReference type="ChEBI" id="CHEBI:57692"/>
    </cofactor>
</comment>
<gene>
    <name evidence="8" type="ORF">EAH80_19150</name>
</gene>
<comment type="similarity">
    <text evidence="2">Belongs to the acyl-CoA dehydrogenase family.</text>
</comment>
<dbReference type="GO" id="GO:0050660">
    <property type="term" value="F:flavin adenine dinucleotide binding"/>
    <property type="evidence" value="ECO:0007669"/>
    <property type="project" value="InterPro"/>
</dbReference>
<evidence type="ECO:0000256" key="2">
    <source>
        <dbReference type="ARBA" id="ARBA00009347"/>
    </source>
</evidence>
<feature type="domain" description="Acyl-CoA dehydrogenase/oxidase C-terminal" evidence="6">
    <location>
        <begin position="235"/>
        <end position="351"/>
    </location>
</feature>
<dbReference type="Proteomes" id="UP000320095">
    <property type="component" value="Unassembled WGS sequence"/>
</dbReference>
<evidence type="ECO:0000313" key="8">
    <source>
        <dbReference type="EMBL" id="TPG32402.1"/>
    </source>
</evidence>
<protein>
    <recommendedName>
        <fullName evidence="10">Acyl-CoA dehydrogenase</fullName>
    </recommendedName>
</protein>
<dbReference type="Gene3D" id="1.20.140.10">
    <property type="entry name" value="Butyryl-CoA Dehydrogenase, subunit A, domain 3"/>
    <property type="match status" value="1"/>
</dbReference>
<reference evidence="8 9" key="1">
    <citation type="journal article" date="2019" name="Environ. Microbiol.">
        <title>Species interactions and distinct microbial communities in high Arctic permafrost affected cryosols are associated with the CH4 and CO2 gas fluxes.</title>
        <authorList>
            <person name="Altshuler I."/>
            <person name="Hamel J."/>
            <person name="Turney S."/>
            <person name="Magnuson E."/>
            <person name="Levesque R."/>
            <person name="Greer C."/>
            <person name="Whyte L.G."/>
        </authorList>
    </citation>
    <scope>NUCLEOTIDE SEQUENCE [LARGE SCALE GENOMIC DNA]</scope>
    <source>
        <strain evidence="8 9">S5.20</strain>
    </source>
</reference>
<keyword evidence="4" id="KW-0274">FAD</keyword>
<dbReference type="InterPro" id="IPR009100">
    <property type="entry name" value="AcylCoA_DH/oxidase_NM_dom_sf"/>
</dbReference>
<dbReference type="SUPFAM" id="SSF56645">
    <property type="entry name" value="Acyl-CoA dehydrogenase NM domain-like"/>
    <property type="match status" value="1"/>
</dbReference>
<dbReference type="PANTHER" id="PTHR43884:SF20">
    <property type="entry name" value="ACYL-COA DEHYDROGENASE FADE28"/>
    <property type="match status" value="1"/>
</dbReference>
<dbReference type="InterPro" id="IPR036250">
    <property type="entry name" value="AcylCo_DH-like_C"/>
</dbReference>
<keyword evidence="9" id="KW-1185">Reference proteome</keyword>
<evidence type="ECO:0008006" key="10">
    <source>
        <dbReference type="Google" id="ProtNLM"/>
    </source>
</evidence>
<name>A0A502E6E7_9MYCO</name>
<dbReference type="EMBL" id="RCZG01000008">
    <property type="protein sequence ID" value="TPG32402.1"/>
    <property type="molecule type" value="Genomic_DNA"/>
</dbReference>
<feature type="domain" description="Acyl-CoA dehydrogenase/oxidase N-terminal" evidence="7">
    <location>
        <begin position="12"/>
        <end position="123"/>
    </location>
</feature>
<accession>A0A502E6E7</accession>
<dbReference type="Pfam" id="PF00441">
    <property type="entry name" value="Acyl-CoA_dh_1"/>
    <property type="match status" value="1"/>
</dbReference>
<evidence type="ECO:0000256" key="3">
    <source>
        <dbReference type="ARBA" id="ARBA00022630"/>
    </source>
</evidence>
<dbReference type="InterPro" id="IPR037069">
    <property type="entry name" value="AcylCoA_DH/ox_N_sf"/>
</dbReference>
<proteinExistence type="inferred from homology"/>
<evidence type="ECO:0000259" key="7">
    <source>
        <dbReference type="Pfam" id="PF02771"/>
    </source>
</evidence>
<dbReference type="AlphaFoldDB" id="A0A502E6E7"/>
<keyword evidence="3" id="KW-0285">Flavoprotein</keyword>
<dbReference type="Gene3D" id="1.10.540.10">
    <property type="entry name" value="Acyl-CoA dehydrogenase/oxidase, N-terminal domain"/>
    <property type="match status" value="1"/>
</dbReference>